<evidence type="ECO:0000256" key="1">
    <source>
        <dbReference type="SAM" id="MobiDB-lite"/>
    </source>
</evidence>
<evidence type="ECO:0000313" key="2">
    <source>
        <dbReference type="EMBL" id="KAG7174923.1"/>
    </source>
</evidence>
<feature type="region of interest" description="Disordered" evidence="1">
    <location>
        <begin position="1"/>
        <end position="46"/>
    </location>
</feature>
<dbReference type="Proteomes" id="UP000747542">
    <property type="component" value="Unassembled WGS sequence"/>
</dbReference>
<dbReference type="AlphaFoldDB" id="A0A8J5N8U4"/>
<organism evidence="2 3">
    <name type="scientific">Homarus americanus</name>
    <name type="common">American lobster</name>
    <dbReference type="NCBI Taxonomy" id="6706"/>
    <lineage>
        <taxon>Eukaryota</taxon>
        <taxon>Metazoa</taxon>
        <taxon>Ecdysozoa</taxon>
        <taxon>Arthropoda</taxon>
        <taxon>Crustacea</taxon>
        <taxon>Multicrustacea</taxon>
        <taxon>Malacostraca</taxon>
        <taxon>Eumalacostraca</taxon>
        <taxon>Eucarida</taxon>
        <taxon>Decapoda</taxon>
        <taxon>Pleocyemata</taxon>
        <taxon>Astacidea</taxon>
        <taxon>Nephropoidea</taxon>
        <taxon>Nephropidae</taxon>
        <taxon>Homarus</taxon>
    </lineage>
</organism>
<feature type="compositionally biased region" description="Low complexity" evidence="1">
    <location>
        <begin position="12"/>
        <end position="32"/>
    </location>
</feature>
<proteinExistence type="predicted"/>
<gene>
    <name evidence="2" type="ORF">Hamer_G015118</name>
</gene>
<reference evidence="2" key="1">
    <citation type="journal article" date="2021" name="Sci. Adv.">
        <title>The American lobster genome reveals insights on longevity, neural, and immune adaptations.</title>
        <authorList>
            <person name="Polinski J.M."/>
            <person name="Zimin A.V."/>
            <person name="Clark K.F."/>
            <person name="Kohn A.B."/>
            <person name="Sadowski N."/>
            <person name="Timp W."/>
            <person name="Ptitsyn A."/>
            <person name="Khanna P."/>
            <person name="Romanova D.Y."/>
            <person name="Williams P."/>
            <person name="Greenwood S.J."/>
            <person name="Moroz L.L."/>
            <person name="Walt D.R."/>
            <person name="Bodnar A.G."/>
        </authorList>
    </citation>
    <scope>NUCLEOTIDE SEQUENCE</scope>
    <source>
        <strain evidence="2">GMGI-L3</strain>
    </source>
</reference>
<accession>A0A8J5N8U4</accession>
<dbReference type="EMBL" id="JAHLQT010006356">
    <property type="protein sequence ID" value="KAG7174923.1"/>
    <property type="molecule type" value="Genomic_DNA"/>
</dbReference>
<keyword evidence="3" id="KW-1185">Reference proteome</keyword>
<protein>
    <submittedName>
        <fullName evidence="2">Uncharacterized protein</fullName>
    </submittedName>
</protein>
<evidence type="ECO:0000313" key="3">
    <source>
        <dbReference type="Proteomes" id="UP000747542"/>
    </source>
</evidence>
<comment type="caution">
    <text evidence="2">The sequence shown here is derived from an EMBL/GenBank/DDBJ whole genome shotgun (WGS) entry which is preliminary data.</text>
</comment>
<sequence length="85" mass="10084">MSGVQAEEGSLRRQQQQEQQSGQRQIPIQVWRQRQRRRQKEREASSVVFEDETTTWSSTTFPVAVLCYEVQHDDVPQIQHYVQQP</sequence>
<name>A0A8J5N8U4_HOMAM</name>